<reference evidence="8 9" key="1">
    <citation type="journal article" date="2014" name="Int. J. Syst. Evol. Microbiol.">
        <title>Complete genome sequence of Corynebacterium casei LMG S-19264T (=DSM 44701T), isolated from a smear-ripened cheese.</title>
        <authorList>
            <consortium name="US DOE Joint Genome Institute (JGI-PGF)"/>
            <person name="Walter F."/>
            <person name="Albersmeier A."/>
            <person name="Kalinowski J."/>
            <person name="Ruckert C."/>
        </authorList>
    </citation>
    <scope>NUCLEOTIDE SEQUENCE [LARGE SCALE GENOMIC DNA]</scope>
    <source>
        <strain evidence="8 9">NBRC 110095</strain>
    </source>
</reference>
<dbReference type="AlphaFoldDB" id="A0AA37T5W8"/>
<dbReference type="RefSeq" id="WP_232594792.1">
    <property type="nucleotide sequence ID" value="NZ_BSPD01000094.1"/>
</dbReference>
<dbReference type="GO" id="GO:0031418">
    <property type="term" value="F:L-ascorbic acid binding"/>
    <property type="evidence" value="ECO:0007669"/>
    <property type="project" value="UniProtKB-KW"/>
</dbReference>
<keyword evidence="9" id="KW-1185">Reference proteome</keyword>
<evidence type="ECO:0000313" key="9">
    <source>
        <dbReference type="Proteomes" id="UP001156870"/>
    </source>
</evidence>
<evidence type="ECO:0000256" key="1">
    <source>
        <dbReference type="ARBA" id="ARBA00001961"/>
    </source>
</evidence>
<dbReference type="GO" id="GO:0031543">
    <property type="term" value="F:peptidyl-proline dioxygenase activity"/>
    <property type="evidence" value="ECO:0007669"/>
    <property type="project" value="TreeGrafter"/>
</dbReference>
<dbReference type="SMART" id="SM00702">
    <property type="entry name" value="P4Hc"/>
    <property type="match status" value="1"/>
</dbReference>
<sequence length="246" mass="28328">MEIESTIELSLSAELDLSTALDSIAQELEQNGYAVIDQLFPESVLEKLEADLQYHLNSNALTPAGIGREGDFQTNTSIRGDSTYWLEESHAAAAEYFAFMEQLRHLANRYFYLGLFRYECHYALYPTGAFYQKHLDAFKGRSNRRLSTVFYLNRDWPEGAGGELLLYPPVEGSHWQCCHDQSCYDQSFRNIESEPLSEKPINEAPIKVIRPEFGRLVVFFSEDFPHEVQVAKKERMSLTGWFRVND</sequence>
<dbReference type="InterPro" id="IPR005123">
    <property type="entry name" value="Oxoglu/Fe-dep_dioxygenase_dom"/>
</dbReference>
<dbReference type="Proteomes" id="UP001156870">
    <property type="component" value="Unassembled WGS sequence"/>
</dbReference>
<keyword evidence="3" id="KW-0847">Vitamin C</keyword>
<organism evidence="8 9">
    <name type="scientific">Marinibactrum halimedae</name>
    <dbReference type="NCBI Taxonomy" id="1444977"/>
    <lineage>
        <taxon>Bacteria</taxon>
        <taxon>Pseudomonadati</taxon>
        <taxon>Pseudomonadota</taxon>
        <taxon>Gammaproteobacteria</taxon>
        <taxon>Cellvibrionales</taxon>
        <taxon>Cellvibrionaceae</taxon>
        <taxon>Marinibactrum</taxon>
    </lineage>
</organism>
<dbReference type="Pfam" id="PF13640">
    <property type="entry name" value="2OG-FeII_Oxy_3"/>
    <property type="match status" value="1"/>
</dbReference>
<dbReference type="SUPFAM" id="SSF51197">
    <property type="entry name" value="Clavaminate synthase-like"/>
    <property type="match status" value="1"/>
</dbReference>
<comment type="cofactor">
    <cofactor evidence="1">
        <name>L-ascorbate</name>
        <dbReference type="ChEBI" id="CHEBI:38290"/>
    </cofactor>
</comment>
<evidence type="ECO:0000256" key="4">
    <source>
        <dbReference type="ARBA" id="ARBA00022964"/>
    </source>
</evidence>
<dbReference type="EMBL" id="BSPD01000094">
    <property type="protein sequence ID" value="GLS27968.1"/>
    <property type="molecule type" value="Genomic_DNA"/>
</dbReference>
<evidence type="ECO:0000313" key="8">
    <source>
        <dbReference type="EMBL" id="GLS27968.1"/>
    </source>
</evidence>
<evidence type="ECO:0000256" key="6">
    <source>
        <dbReference type="ARBA" id="ARBA00023004"/>
    </source>
</evidence>
<comment type="caution">
    <text evidence="8">The sequence shown here is derived from an EMBL/GenBank/DDBJ whole genome shotgun (WGS) entry which is preliminary data.</text>
</comment>
<feature type="domain" description="Fe2OG dioxygenase" evidence="7">
    <location>
        <begin position="116"/>
        <end position="244"/>
    </location>
</feature>
<dbReference type="GO" id="GO:0071456">
    <property type="term" value="P:cellular response to hypoxia"/>
    <property type="evidence" value="ECO:0007669"/>
    <property type="project" value="TreeGrafter"/>
</dbReference>
<keyword evidence="2" id="KW-0479">Metal-binding</keyword>
<evidence type="ECO:0000256" key="3">
    <source>
        <dbReference type="ARBA" id="ARBA00022896"/>
    </source>
</evidence>
<dbReference type="PROSITE" id="PS51471">
    <property type="entry name" value="FE2OG_OXY"/>
    <property type="match status" value="1"/>
</dbReference>
<keyword evidence="6" id="KW-0408">Iron</keyword>
<dbReference type="Gene3D" id="2.60.120.620">
    <property type="entry name" value="q2cbj1_9rhob like domain"/>
    <property type="match status" value="1"/>
</dbReference>
<evidence type="ECO:0000256" key="5">
    <source>
        <dbReference type="ARBA" id="ARBA00023002"/>
    </source>
</evidence>
<proteinExistence type="predicted"/>
<dbReference type="InterPro" id="IPR044862">
    <property type="entry name" value="Pro_4_hyd_alph_FE2OG_OXY"/>
</dbReference>
<evidence type="ECO:0000256" key="2">
    <source>
        <dbReference type="ARBA" id="ARBA00022723"/>
    </source>
</evidence>
<keyword evidence="4" id="KW-0223">Dioxygenase</keyword>
<dbReference type="InterPro" id="IPR006620">
    <property type="entry name" value="Pro_4_hyd_alph"/>
</dbReference>
<dbReference type="InterPro" id="IPR051559">
    <property type="entry name" value="HIF_prolyl_hydroxylases"/>
</dbReference>
<protein>
    <submittedName>
        <fullName evidence="8">2OG-Fe(II) oxygenase</fullName>
    </submittedName>
</protein>
<name>A0AA37T5W8_9GAMM</name>
<dbReference type="PANTHER" id="PTHR12907:SF26">
    <property type="entry name" value="HIF PROLYL HYDROXYLASE, ISOFORM C"/>
    <property type="match status" value="1"/>
</dbReference>
<dbReference type="PANTHER" id="PTHR12907">
    <property type="entry name" value="EGL NINE HOMOLOG-RELATED"/>
    <property type="match status" value="1"/>
</dbReference>
<evidence type="ECO:0000259" key="7">
    <source>
        <dbReference type="PROSITE" id="PS51471"/>
    </source>
</evidence>
<dbReference type="GO" id="GO:0008198">
    <property type="term" value="F:ferrous iron binding"/>
    <property type="evidence" value="ECO:0007669"/>
    <property type="project" value="TreeGrafter"/>
</dbReference>
<accession>A0AA37T5W8</accession>
<keyword evidence="5" id="KW-0560">Oxidoreductase</keyword>
<gene>
    <name evidence="8" type="ORF">GCM10007877_36870</name>
</gene>